<dbReference type="KEGG" id="pbor:BSF38_10062"/>
<organism evidence="2 3">
    <name type="scientific">Paludisphaera borealis</name>
    <dbReference type="NCBI Taxonomy" id="1387353"/>
    <lineage>
        <taxon>Bacteria</taxon>
        <taxon>Pseudomonadati</taxon>
        <taxon>Planctomycetota</taxon>
        <taxon>Planctomycetia</taxon>
        <taxon>Isosphaerales</taxon>
        <taxon>Isosphaeraceae</taxon>
        <taxon>Paludisphaera</taxon>
    </lineage>
</organism>
<dbReference type="Proteomes" id="UP000186309">
    <property type="component" value="Plasmid PALBO1"/>
</dbReference>
<proteinExistence type="predicted"/>
<dbReference type="AlphaFoldDB" id="A0A1U7CZB9"/>
<dbReference type="PRINTS" id="PR00420">
    <property type="entry name" value="RNGMNOXGNASE"/>
</dbReference>
<dbReference type="EC" id="1.-.-.-" evidence="2"/>
<dbReference type="Gene3D" id="3.50.50.60">
    <property type="entry name" value="FAD/NAD(P)-binding domain"/>
    <property type="match status" value="1"/>
</dbReference>
<gene>
    <name evidence="2" type="ORF">BSF38_10062</name>
</gene>
<sequence>MTLPDAAWESVAERTWDVVVIGAGPAGSVAARQLALRGARVLLVDKKPFPRPKVCGACLNGAGLQVLESIGLGTLPARLGGVPLDGLRLGIAGRLQEIPLPGGMAVSRSRFDEALVGAAVDAGASFLPDARASIVEATADARHVRLARRNRVTSASARVVVAASGLGGIGPAEGLALRTRVERRSRVGSGCVVVDFPAFYRTRTIFMAVGKGGYVGLVRVEDGSLNAAAAFERRFLRTSGGPAVAAVRVLSESGFPAVPALGEAEWRGTVALTRETRPVAGERVFLIGDATGYVEPFTGEGMAWALMSAQAVESLAARAIEGWDPALARSWSITHDRLLTGRRRTCRAAALLLRSPRLASLAFAAASRLPGLTRRIIEHVNDAPALNLRVES</sequence>
<keyword evidence="2" id="KW-0560">Oxidoreductase</keyword>
<dbReference type="InterPro" id="IPR002938">
    <property type="entry name" value="FAD-bd"/>
</dbReference>
<evidence type="ECO:0000313" key="3">
    <source>
        <dbReference type="Proteomes" id="UP000186309"/>
    </source>
</evidence>
<reference evidence="2 3" key="1">
    <citation type="submission" date="2016-12" db="EMBL/GenBank/DDBJ databases">
        <title>Comparative genomics of four Isosphaeraceae planctomycetes: a common pool of plasmids and glycoside hydrolase genes.</title>
        <authorList>
            <person name="Ivanova A."/>
        </authorList>
    </citation>
    <scope>NUCLEOTIDE SEQUENCE [LARGE SCALE GENOMIC DNA]</scope>
    <source>
        <strain evidence="2 3">PX4</strain>
        <plasmid evidence="3">palbo1</plasmid>
    </source>
</reference>
<keyword evidence="2" id="KW-0614">Plasmid</keyword>
<protein>
    <submittedName>
        <fullName evidence="2">Putative oxidoreductase</fullName>
        <ecNumber evidence="2">1.-.-.-</ecNumber>
    </submittedName>
</protein>
<evidence type="ECO:0000313" key="2">
    <source>
        <dbReference type="EMBL" id="APW64275.1"/>
    </source>
</evidence>
<dbReference type="EMBL" id="CP019083">
    <property type="protein sequence ID" value="APW64275.1"/>
    <property type="molecule type" value="Genomic_DNA"/>
</dbReference>
<feature type="domain" description="FAD-binding" evidence="1">
    <location>
        <begin position="17"/>
        <end position="323"/>
    </location>
</feature>
<dbReference type="RefSeq" id="WP_076351746.1">
    <property type="nucleotide sequence ID" value="NZ_CP019083.1"/>
</dbReference>
<dbReference type="InterPro" id="IPR036188">
    <property type="entry name" value="FAD/NAD-bd_sf"/>
</dbReference>
<dbReference type="SUPFAM" id="SSF51905">
    <property type="entry name" value="FAD/NAD(P)-binding domain"/>
    <property type="match status" value="1"/>
</dbReference>
<evidence type="ECO:0000259" key="1">
    <source>
        <dbReference type="Pfam" id="PF01494"/>
    </source>
</evidence>
<name>A0A1U7CZB9_9BACT</name>
<dbReference type="InterPro" id="IPR050407">
    <property type="entry name" value="Geranylgeranyl_reductase"/>
</dbReference>
<dbReference type="PANTHER" id="PTHR42685:SF22">
    <property type="entry name" value="CONDITIONED MEDIUM FACTOR RECEPTOR 1"/>
    <property type="match status" value="1"/>
</dbReference>
<dbReference type="Pfam" id="PF01494">
    <property type="entry name" value="FAD_binding_3"/>
    <property type="match status" value="1"/>
</dbReference>
<dbReference type="OrthoDB" id="9806565at2"/>
<keyword evidence="3" id="KW-1185">Reference proteome</keyword>
<geneLocation type="plasmid" evidence="3">
    <name>palbo1</name>
</geneLocation>
<accession>A0A1U7CZB9</accession>
<dbReference type="PANTHER" id="PTHR42685">
    <property type="entry name" value="GERANYLGERANYL DIPHOSPHATE REDUCTASE"/>
    <property type="match status" value="1"/>
</dbReference>
<dbReference type="GO" id="GO:0071949">
    <property type="term" value="F:FAD binding"/>
    <property type="evidence" value="ECO:0007669"/>
    <property type="project" value="InterPro"/>
</dbReference>
<dbReference type="GO" id="GO:0016491">
    <property type="term" value="F:oxidoreductase activity"/>
    <property type="evidence" value="ECO:0007669"/>
    <property type="project" value="UniProtKB-KW"/>
</dbReference>